<organism evidence="7 8">
    <name type="scientific">Paracoccus methylovorus</name>
    <dbReference type="NCBI Taxonomy" id="2812658"/>
    <lineage>
        <taxon>Bacteria</taxon>
        <taxon>Pseudomonadati</taxon>
        <taxon>Pseudomonadota</taxon>
        <taxon>Alphaproteobacteria</taxon>
        <taxon>Rhodobacterales</taxon>
        <taxon>Paracoccaceae</taxon>
        <taxon>Paracoccus</taxon>
    </lineage>
</organism>
<dbReference type="SUPFAM" id="SSF111369">
    <property type="entry name" value="HlyD-like secretion proteins"/>
    <property type="match status" value="1"/>
</dbReference>
<gene>
    <name evidence="7" type="ORF">JWJ88_00760</name>
</gene>
<dbReference type="Pfam" id="PF25967">
    <property type="entry name" value="RND-MFP_C"/>
    <property type="match status" value="1"/>
</dbReference>
<dbReference type="InterPro" id="IPR058792">
    <property type="entry name" value="Beta-barrel_RND_2"/>
</dbReference>
<dbReference type="InterPro" id="IPR006143">
    <property type="entry name" value="RND_pump_MFP"/>
</dbReference>
<comment type="subcellular location">
    <subcellularLocation>
        <location evidence="1">Cell envelope</location>
    </subcellularLocation>
</comment>
<evidence type="ECO:0000259" key="6">
    <source>
        <dbReference type="Pfam" id="PF25967"/>
    </source>
</evidence>
<dbReference type="Gene3D" id="1.10.287.470">
    <property type="entry name" value="Helix hairpin bin"/>
    <property type="match status" value="1"/>
</dbReference>
<evidence type="ECO:0000313" key="7">
    <source>
        <dbReference type="EMBL" id="QRZ14104.1"/>
    </source>
</evidence>
<dbReference type="Pfam" id="PF25954">
    <property type="entry name" value="Beta-barrel_RND_2"/>
    <property type="match status" value="1"/>
</dbReference>
<keyword evidence="8" id="KW-1185">Reference proteome</keyword>
<evidence type="ECO:0000256" key="2">
    <source>
        <dbReference type="ARBA" id="ARBA00009477"/>
    </source>
</evidence>
<evidence type="ECO:0000256" key="3">
    <source>
        <dbReference type="ARBA" id="ARBA00022448"/>
    </source>
</evidence>
<keyword evidence="3" id="KW-0813">Transport</keyword>
<feature type="domain" description="Multidrug resistance protein MdtA-like C-terminal permuted SH3" evidence="6">
    <location>
        <begin position="320"/>
        <end position="375"/>
    </location>
</feature>
<evidence type="ECO:0000259" key="4">
    <source>
        <dbReference type="Pfam" id="PF25917"/>
    </source>
</evidence>
<reference evidence="7 8" key="1">
    <citation type="submission" date="2021-02" db="EMBL/GenBank/DDBJ databases">
        <title>Paracoccus methylovroum sp.nov., a new methanol and methylamine utilizing methylotrophic denitrifer.</title>
        <authorList>
            <person name="Timsy T."/>
            <person name="Behrendt U."/>
            <person name="Ulrich A."/>
            <person name="Spanner T."/>
            <person name="Foesel B.U."/>
            <person name="Horn M.A."/>
            <person name="Kolb S."/>
        </authorList>
    </citation>
    <scope>NUCLEOTIDE SEQUENCE [LARGE SCALE GENOMIC DNA]</scope>
    <source>
        <strain evidence="7 8">H4-D09</strain>
    </source>
</reference>
<evidence type="ECO:0000313" key="8">
    <source>
        <dbReference type="Proteomes" id="UP000663629"/>
    </source>
</evidence>
<dbReference type="Gene3D" id="2.40.30.170">
    <property type="match status" value="1"/>
</dbReference>
<feature type="domain" description="Multidrug resistance protein MdtA-like barrel-sandwich hybrid" evidence="4">
    <location>
        <begin position="92"/>
        <end position="227"/>
    </location>
</feature>
<dbReference type="PANTHER" id="PTHR30469">
    <property type="entry name" value="MULTIDRUG RESISTANCE PROTEIN MDTA"/>
    <property type="match status" value="1"/>
</dbReference>
<dbReference type="InterPro" id="IPR058625">
    <property type="entry name" value="MdtA-like_BSH"/>
</dbReference>
<dbReference type="Gene3D" id="2.40.50.100">
    <property type="match status" value="1"/>
</dbReference>
<name>A0ABX7JJV2_9RHOB</name>
<dbReference type="Gene3D" id="2.40.420.20">
    <property type="match status" value="1"/>
</dbReference>
<dbReference type="Pfam" id="PF25917">
    <property type="entry name" value="BSH_RND"/>
    <property type="match status" value="1"/>
</dbReference>
<proteinExistence type="inferred from homology"/>
<dbReference type="NCBIfam" id="TIGR01730">
    <property type="entry name" value="RND_mfp"/>
    <property type="match status" value="1"/>
</dbReference>
<dbReference type="Proteomes" id="UP000663629">
    <property type="component" value="Chromosome 1"/>
</dbReference>
<dbReference type="InterPro" id="IPR058627">
    <property type="entry name" value="MdtA-like_C"/>
</dbReference>
<evidence type="ECO:0000259" key="5">
    <source>
        <dbReference type="Pfam" id="PF25954"/>
    </source>
</evidence>
<sequence length="395" mass="40940">MQANGHWAGCLCKVILIRVFSGAANLSIRSETGDRSDDGTPTPALIVLILALLFTVPPAWAQTPLRVEFVQVEMTELAFDVALTGTIHAKDSVDIGFRLGGRVTEVLVREGDRVTQGQALARTDPLQQEQALHVAQAGVASSEAAEAQASQALQRADSMFKRGVGTRAALDAASQALSAASGGLAQARTSLDQAQRALEDTVIRAPNDAIVTARKAEPGQIVGAAQAVISLASATGREAVFQTPDTPLLRDATGAPVTLTGIDFPDLHMSAQVSEIAPLVDPATGSVTVRAEIDNAPPGADLLGAAVRGSVHFTAGSGIAVPWTALTSIDTKPAVWLVGDDNRVSLAPVQIERFTNGTVILSAGLQPGQTVVGAGSQMLYPGRQVMNASVSTRPE</sequence>
<dbReference type="EMBL" id="CP070368">
    <property type="protein sequence ID" value="QRZ14104.1"/>
    <property type="molecule type" value="Genomic_DNA"/>
</dbReference>
<evidence type="ECO:0000256" key="1">
    <source>
        <dbReference type="ARBA" id="ARBA00004196"/>
    </source>
</evidence>
<comment type="similarity">
    <text evidence="2">Belongs to the membrane fusion protein (MFP) (TC 8.A.1) family.</text>
</comment>
<dbReference type="PANTHER" id="PTHR30469:SF38">
    <property type="entry name" value="HLYD FAMILY SECRETION PROTEIN"/>
    <property type="match status" value="1"/>
</dbReference>
<accession>A0ABX7JJV2</accession>
<feature type="domain" description="CusB-like beta-barrel" evidence="5">
    <location>
        <begin position="252"/>
        <end position="296"/>
    </location>
</feature>
<protein>
    <submittedName>
        <fullName evidence="7">Efflux RND transporter periplasmic adaptor subunit</fullName>
    </submittedName>
</protein>